<feature type="compositionally biased region" description="Polar residues" evidence="1">
    <location>
        <begin position="223"/>
        <end position="245"/>
    </location>
</feature>
<dbReference type="EMBL" id="CAMPGE010025411">
    <property type="protein sequence ID" value="CAI2383170.1"/>
    <property type="molecule type" value="Genomic_DNA"/>
</dbReference>
<dbReference type="AlphaFoldDB" id="A0AAD1Y386"/>
<proteinExistence type="predicted"/>
<accession>A0AAD1Y386</accession>
<protein>
    <submittedName>
        <fullName evidence="2">Uncharacterized protein</fullName>
    </submittedName>
</protein>
<name>A0AAD1Y386_EUPCR</name>
<evidence type="ECO:0000313" key="2">
    <source>
        <dbReference type="EMBL" id="CAI2383170.1"/>
    </source>
</evidence>
<feature type="compositionally biased region" description="Polar residues" evidence="1">
    <location>
        <begin position="189"/>
        <end position="199"/>
    </location>
</feature>
<feature type="region of interest" description="Disordered" evidence="1">
    <location>
        <begin position="332"/>
        <end position="369"/>
    </location>
</feature>
<feature type="compositionally biased region" description="Basic residues" evidence="1">
    <location>
        <begin position="359"/>
        <end position="369"/>
    </location>
</feature>
<feature type="compositionally biased region" description="Basic residues" evidence="1">
    <location>
        <begin position="339"/>
        <end position="348"/>
    </location>
</feature>
<comment type="caution">
    <text evidence="2">The sequence shown here is derived from an EMBL/GenBank/DDBJ whole genome shotgun (WGS) entry which is preliminary data.</text>
</comment>
<feature type="region of interest" description="Disordered" evidence="1">
    <location>
        <begin position="524"/>
        <end position="550"/>
    </location>
</feature>
<keyword evidence="3" id="KW-1185">Reference proteome</keyword>
<evidence type="ECO:0000313" key="3">
    <source>
        <dbReference type="Proteomes" id="UP001295684"/>
    </source>
</evidence>
<organism evidence="2 3">
    <name type="scientific">Euplotes crassus</name>
    <dbReference type="NCBI Taxonomy" id="5936"/>
    <lineage>
        <taxon>Eukaryota</taxon>
        <taxon>Sar</taxon>
        <taxon>Alveolata</taxon>
        <taxon>Ciliophora</taxon>
        <taxon>Intramacronucleata</taxon>
        <taxon>Spirotrichea</taxon>
        <taxon>Hypotrichia</taxon>
        <taxon>Euplotida</taxon>
        <taxon>Euplotidae</taxon>
        <taxon>Moneuplotes</taxon>
    </lineage>
</organism>
<sequence length="596" mass="67945">MKKGANKTRNLNKNLKTRSERFFMKIGATPYSSKMPKSSSIQKIRMRSNNSQKTDSEITQGKINDLKIMHKRMVKNPSLNIKIEAKNRGLQGEKSNKLRPFSKQDNVYDKVYNQKCSPVMQSKIDSLSLSSNSARRVLLQKNSASKEQRSKRFGEVRYKQKSKKKFKNVPFKMRLKRLTKRNMSENKLAPSTTKHPNLQLDQTNEAYYGLDINTGSLLPMGSHNPSSSPFQKSGINPSSCYTSKQNLKRGRSHNFEISKKSTNKRSGSFSNLASSVASVKRISEGTDRDYGVQFKTKKKRKFNSRNGSQSSEMTGIMPLSKGISNVNILPIKLSPSKRGGSRNRKNKGLTKMNSETFKNSKKKISSKIKSSKFTQKAKIIPKKLPTLANHLIAEVDKVILLNKKKKAHKKSQNFPLIKCCNFNIDMTKQLSSYKNEPAIENTVISIKSTKGNKNHSIAAIDHSRISMENNNRIEEVKFDQNLEKRMNESKRYDHINSQICTELESDSELQSWSNLFLNNNSKDLAESSTSSLDHNNMTKRTNDNIPENTSNSLFDAEVALSKKNLRERMTETELEDYVKNKRFSLLFNDYPTTKNT</sequence>
<feature type="compositionally biased region" description="Polar residues" evidence="1">
    <location>
        <begin position="304"/>
        <end position="313"/>
    </location>
</feature>
<dbReference type="Proteomes" id="UP001295684">
    <property type="component" value="Unassembled WGS sequence"/>
</dbReference>
<evidence type="ECO:0000256" key="1">
    <source>
        <dbReference type="SAM" id="MobiDB-lite"/>
    </source>
</evidence>
<feature type="region of interest" description="Disordered" evidence="1">
    <location>
        <begin position="220"/>
        <end position="269"/>
    </location>
</feature>
<feature type="region of interest" description="Disordered" evidence="1">
    <location>
        <begin position="297"/>
        <end position="316"/>
    </location>
</feature>
<reference evidence="2" key="1">
    <citation type="submission" date="2023-07" db="EMBL/GenBank/DDBJ databases">
        <authorList>
            <consortium name="AG Swart"/>
            <person name="Singh M."/>
            <person name="Singh A."/>
            <person name="Seah K."/>
            <person name="Emmerich C."/>
        </authorList>
    </citation>
    <scope>NUCLEOTIDE SEQUENCE</scope>
    <source>
        <strain evidence="2">DP1</strain>
    </source>
</reference>
<feature type="region of interest" description="Disordered" evidence="1">
    <location>
        <begin position="179"/>
        <end position="199"/>
    </location>
</feature>
<gene>
    <name evidence="2" type="ORF">ECRASSUSDP1_LOCUS24663</name>
</gene>